<proteinExistence type="predicted"/>
<dbReference type="PATRIC" id="fig|1538.10.peg.3305"/>
<keyword evidence="1" id="KW-0472">Membrane</keyword>
<keyword evidence="1" id="KW-1133">Transmembrane helix</keyword>
<dbReference type="RefSeq" id="WP_063556553.1">
    <property type="nucleotide sequence ID" value="NZ_LITT01000058.1"/>
</dbReference>
<comment type="caution">
    <text evidence="2">The sequence shown here is derived from an EMBL/GenBank/DDBJ whole genome shotgun (WGS) entry which is preliminary data.</text>
</comment>
<dbReference type="AlphaFoldDB" id="A0A168LN78"/>
<organism evidence="2 3">
    <name type="scientific">Clostridium ljungdahlii</name>
    <dbReference type="NCBI Taxonomy" id="1538"/>
    <lineage>
        <taxon>Bacteria</taxon>
        <taxon>Bacillati</taxon>
        <taxon>Bacillota</taxon>
        <taxon>Clostridia</taxon>
        <taxon>Eubacteriales</taxon>
        <taxon>Clostridiaceae</taxon>
        <taxon>Clostridium</taxon>
    </lineage>
</organism>
<dbReference type="EMBL" id="LITT01000058">
    <property type="protein sequence ID" value="OAA83463.1"/>
    <property type="molecule type" value="Genomic_DNA"/>
</dbReference>
<dbReference type="Proteomes" id="UP000077407">
    <property type="component" value="Unassembled WGS sequence"/>
</dbReference>
<evidence type="ECO:0000256" key="1">
    <source>
        <dbReference type="SAM" id="Phobius"/>
    </source>
</evidence>
<reference evidence="2 3" key="1">
    <citation type="journal article" date="2015" name="Biotechnol. Bioeng.">
        <title>Genome sequence and phenotypic characterization of Caulobacter segnis.</title>
        <authorList>
            <person name="Patel S."/>
            <person name="Fletcher B."/>
            <person name="Scott D.C."/>
            <person name="Ely B."/>
        </authorList>
    </citation>
    <scope>NUCLEOTIDE SEQUENCE [LARGE SCALE GENOMIC DNA]</scope>
    <source>
        <strain evidence="2 3">ERI-2</strain>
    </source>
</reference>
<gene>
    <name evidence="2" type="ORF">WY13_03249</name>
</gene>
<feature type="transmembrane region" description="Helical" evidence="1">
    <location>
        <begin position="16"/>
        <end position="40"/>
    </location>
</feature>
<evidence type="ECO:0000313" key="3">
    <source>
        <dbReference type="Proteomes" id="UP000077407"/>
    </source>
</evidence>
<protein>
    <recommendedName>
        <fullName evidence="4">SPOR domain-containing protein</fullName>
    </recommendedName>
</protein>
<dbReference type="OrthoDB" id="1936130at2"/>
<keyword evidence="1" id="KW-0812">Transmembrane</keyword>
<evidence type="ECO:0000313" key="2">
    <source>
        <dbReference type="EMBL" id="OAA83463.1"/>
    </source>
</evidence>
<evidence type="ECO:0008006" key="4">
    <source>
        <dbReference type="Google" id="ProtNLM"/>
    </source>
</evidence>
<sequence length="240" mass="27140">MKYTRYDLKREKSTKSFVFFTCIILAAAFILGTFIFKVVFRASGNLNENAANTVSQNKVENTSDKSSSAVDGKSTEFIAVQGGVYKDKNNAAEEKSLLTKYGLPFSIQDSDKTRVFLGVFQEDVGEKMMKSLTDQKVDNSKMAFTIKRDDLCNVEIAEIINANLEILNKLSEQDVKSIQTDELKKWCSALKSEKTENGNNKLVLKDLTEYVSKLPKEITKDKAEENYIYIFNILKKVKSN</sequence>
<name>A0A168LN78_9CLOT</name>
<accession>A0A168LN78</accession>